<dbReference type="OMA" id="HFTCGIN"/>
<sequence>MKEDTYKDTQLFKPNDTNIYENIGEENKLKNNICAEELFHYKNISTDVKTKVIPGPVKTTTIEKITKIPNIIFKERLIETKKEKKEKKVITKEVEIEKIVEVVQNEQKIVYNEVKVPKYVDVPIIHPRQEVYHQEISKNIPKGVELVITKTLEVPKIKPKYVEIPVPIYVPRYIEVPIPIQYIPIEQNEDKDYFTSGISNSSKLSKHPNFYSSSIEHSPNYNTPITMNHNLNVNDEKSLDFSSKCSIQNMSSEQRNVENLVISGNL</sequence>
<protein>
    <submittedName>
        <fullName evidence="1">Uncharacterized protein</fullName>
    </submittedName>
</protein>
<dbReference type="EMBL" id="LN835308">
    <property type="protein sequence ID" value="CRH03844.1"/>
    <property type="molecule type" value="Genomic_DNA"/>
</dbReference>
<evidence type="ECO:0000313" key="1">
    <source>
        <dbReference type="EMBL" id="CRH03844.1"/>
    </source>
</evidence>
<dbReference type="Proteomes" id="UP000220158">
    <property type="component" value="Chromosome 13"/>
</dbReference>
<evidence type="ECO:0000313" key="2">
    <source>
        <dbReference type="Proteomes" id="UP000220158"/>
    </source>
</evidence>
<dbReference type="GeneID" id="39738136"/>
<keyword evidence="2" id="KW-1185">Reference proteome</keyword>
<reference evidence="1 2" key="1">
    <citation type="submission" date="2015-04" db="EMBL/GenBank/DDBJ databases">
        <authorList>
            <consortium name="Pathogen Informatics"/>
        </authorList>
    </citation>
    <scope>NUCLEOTIDE SEQUENCE [LARGE SCALE GENOMIC DNA]</scope>
    <source>
        <strain evidence="1 2">SGS1</strain>
    </source>
</reference>
<dbReference type="RefSeq" id="XP_028535851.1">
    <property type="nucleotide sequence ID" value="XM_028678735.1"/>
</dbReference>
<proteinExistence type="predicted"/>
<dbReference type="AlphaFoldDB" id="A0A1J1HHU1"/>
<dbReference type="OrthoDB" id="330677at2759"/>
<organism evidence="1 2">
    <name type="scientific">Plasmodium relictum</name>
    <dbReference type="NCBI Taxonomy" id="85471"/>
    <lineage>
        <taxon>Eukaryota</taxon>
        <taxon>Sar</taxon>
        <taxon>Alveolata</taxon>
        <taxon>Apicomplexa</taxon>
        <taxon>Aconoidasida</taxon>
        <taxon>Haemosporida</taxon>
        <taxon>Plasmodiidae</taxon>
        <taxon>Plasmodium</taxon>
        <taxon>Plasmodium (Haemamoeba)</taxon>
    </lineage>
</organism>
<dbReference type="KEGG" id="prel:PRELSG_1320300"/>
<name>A0A1J1HHU1_PLARL</name>
<dbReference type="VEuPathDB" id="PlasmoDB:PRELSG_1320300"/>
<gene>
    <name evidence="1" type="ORF">PRELSG_1320300</name>
</gene>
<accession>A0A1J1HHU1</accession>